<evidence type="ECO:0000313" key="3">
    <source>
        <dbReference type="Proteomes" id="UP000663760"/>
    </source>
</evidence>
<dbReference type="AlphaFoldDB" id="A0A7I8L8P3"/>
<evidence type="ECO:0000256" key="1">
    <source>
        <dbReference type="SAM" id="MobiDB-lite"/>
    </source>
</evidence>
<evidence type="ECO:0000313" key="2">
    <source>
        <dbReference type="EMBL" id="CAA7405624.1"/>
    </source>
</evidence>
<protein>
    <submittedName>
        <fullName evidence="2">Uncharacterized protein</fullName>
    </submittedName>
</protein>
<feature type="region of interest" description="Disordered" evidence="1">
    <location>
        <begin position="17"/>
        <end position="58"/>
    </location>
</feature>
<gene>
    <name evidence="2" type="ORF">SI8410_11016302</name>
</gene>
<feature type="compositionally biased region" description="Acidic residues" evidence="1">
    <location>
        <begin position="318"/>
        <end position="333"/>
    </location>
</feature>
<accession>A0A7I8L8P3</accession>
<name>A0A7I8L8P3_SPIIN</name>
<feature type="region of interest" description="Disordered" evidence="1">
    <location>
        <begin position="347"/>
        <end position="373"/>
    </location>
</feature>
<proteinExistence type="predicted"/>
<reference evidence="2" key="1">
    <citation type="submission" date="2020-02" db="EMBL/GenBank/DDBJ databases">
        <authorList>
            <person name="Scholz U."/>
            <person name="Mascher M."/>
            <person name="Fiebig A."/>
        </authorList>
    </citation>
    <scope>NUCLEOTIDE SEQUENCE</scope>
</reference>
<feature type="region of interest" description="Disordered" evidence="1">
    <location>
        <begin position="309"/>
        <end position="334"/>
    </location>
</feature>
<feature type="compositionally biased region" description="Basic and acidic residues" evidence="1">
    <location>
        <begin position="30"/>
        <end position="47"/>
    </location>
</feature>
<dbReference type="OrthoDB" id="1971821at2759"/>
<dbReference type="EMBL" id="LR746274">
    <property type="protein sequence ID" value="CAA7405624.1"/>
    <property type="molecule type" value="Genomic_DNA"/>
</dbReference>
<dbReference type="Proteomes" id="UP000663760">
    <property type="component" value="Chromosome 11"/>
</dbReference>
<keyword evidence="3" id="KW-1185">Reference proteome</keyword>
<organism evidence="2 3">
    <name type="scientific">Spirodela intermedia</name>
    <name type="common">Intermediate duckweed</name>
    <dbReference type="NCBI Taxonomy" id="51605"/>
    <lineage>
        <taxon>Eukaryota</taxon>
        <taxon>Viridiplantae</taxon>
        <taxon>Streptophyta</taxon>
        <taxon>Embryophyta</taxon>
        <taxon>Tracheophyta</taxon>
        <taxon>Spermatophyta</taxon>
        <taxon>Magnoliopsida</taxon>
        <taxon>Liliopsida</taxon>
        <taxon>Araceae</taxon>
        <taxon>Lemnoideae</taxon>
        <taxon>Spirodela</taxon>
    </lineage>
</organism>
<feature type="compositionally biased region" description="Basic and acidic residues" evidence="1">
    <location>
        <begin position="361"/>
        <end position="371"/>
    </location>
</feature>
<sequence>MPVRYVDAEVLEGQLDVGDVGFDLHPQEPLPHESGEEDDPLRRRQDEGAQGGDIGLQGVSGDAYQVLGEDDPDLPLCVLLLGEAAEALVVGALVGPHGVDQLVLGAPPVRPPVGQQDRRPSHAEEAVGDEHRAAVAEVPVQGDVLHADDQGVGVGTRLEKMLGEVDGDKPRAAAHPAEVVAHDVPPELVVVDDHGGERRGRIEQAAVHDQDADVLGLHTGLLEELVESAEHHHLCLLPSLRHAWIRRDVEHRLREVGGLPEARSLQDFPLELQVLLREGACLLTPLHEELVGALARVLGLVAGEVDQVDGARPGEEVQSGEEDEEGEAEDDRDEVVAEVVPELADVLGGEGGELGSNGATDGREEQEHPLGDEVMVPEFGVLEFNGLLEVGKPVGRRRRRRGFSL</sequence>